<evidence type="ECO:0000259" key="1">
    <source>
        <dbReference type="SMART" id="SM00429"/>
    </source>
</evidence>
<dbReference type="SMART" id="SM00429">
    <property type="entry name" value="IPT"/>
    <property type="match status" value="1"/>
</dbReference>
<evidence type="ECO:0000313" key="2">
    <source>
        <dbReference type="EMBL" id="AWI32698.1"/>
    </source>
</evidence>
<dbReference type="SUPFAM" id="SSF81296">
    <property type="entry name" value="E set domains"/>
    <property type="match status" value="1"/>
</dbReference>
<dbReference type="EMBL" id="CP029188">
    <property type="protein sequence ID" value="AWI32698.1"/>
    <property type="molecule type" value="Genomic_DNA"/>
</dbReference>
<evidence type="ECO:0000313" key="3">
    <source>
        <dbReference type="Proteomes" id="UP000244900"/>
    </source>
</evidence>
<name>A0A2S1T238_9ACTN</name>
<dbReference type="Pfam" id="PF01833">
    <property type="entry name" value="TIG"/>
    <property type="match status" value="1"/>
</dbReference>
<dbReference type="InterPro" id="IPR013783">
    <property type="entry name" value="Ig-like_fold"/>
</dbReference>
<dbReference type="Proteomes" id="UP000244900">
    <property type="component" value="Chromosome"/>
</dbReference>
<gene>
    <name evidence="2" type="ORF">DDW44_30750</name>
</gene>
<accession>A0A2S1T238</accession>
<dbReference type="GO" id="GO:0005975">
    <property type="term" value="P:carbohydrate metabolic process"/>
    <property type="evidence" value="ECO:0007669"/>
    <property type="project" value="UniProtKB-ARBA"/>
</dbReference>
<dbReference type="Gene3D" id="2.60.40.10">
    <property type="entry name" value="Immunoglobulins"/>
    <property type="match status" value="1"/>
</dbReference>
<dbReference type="OrthoDB" id="4220809at2"/>
<keyword evidence="3" id="KW-1185">Reference proteome</keyword>
<feature type="domain" description="IPT/TIG" evidence="1">
    <location>
        <begin position="78"/>
        <end position="160"/>
    </location>
</feature>
<dbReference type="KEGG" id="stir:DDW44_30750"/>
<dbReference type="CDD" id="cd00102">
    <property type="entry name" value="IPT"/>
    <property type="match status" value="1"/>
</dbReference>
<reference evidence="2 3" key="1">
    <citation type="submission" date="2018-05" db="EMBL/GenBank/DDBJ databases">
        <title>Complete genome sequence of sponge-derived Streptomyces sp. HNM0039.</title>
        <authorList>
            <person name="Huang X."/>
            <person name="Zhou S."/>
        </authorList>
    </citation>
    <scope>NUCLEOTIDE SEQUENCE [LARGE SCALE GENOMIC DNA]</scope>
    <source>
        <strain evidence="2 3">HNM0039</strain>
    </source>
</reference>
<dbReference type="AlphaFoldDB" id="A0A2S1T238"/>
<dbReference type="InterPro" id="IPR014756">
    <property type="entry name" value="Ig_E-set"/>
</dbReference>
<dbReference type="InterPro" id="IPR002909">
    <property type="entry name" value="IPT_dom"/>
</dbReference>
<dbReference type="RefSeq" id="WP_108908566.1">
    <property type="nucleotide sequence ID" value="NZ_CP029188.1"/>
</dbReference>
<proteinExistence type="predicted"/>
<organism evidence="2 3">
    <name type="scientific">Streptomyces tirandamycinicus</name>
    <dbReference type="NCBI Taxonomy" id="2174846"/>
    <lineage>
        <taxon>Bacteria</taxon>
        <taxon>Bacillati</taxon>
        <taxon>Actinomycetota</taxon>
        <taxon>Actinomycetes</taxon>
        <taxon>Kitasatosporales</taxon>
        <taxon>Streptomycetaceae</taxon>
        <taxon>Streptomyces</taxon>
    </lineage>
</organism>
<sequence>MGLYNAAGARITKAGFPAAATSDPEMRVTADVYSTRAHDIGNRPNVSNDAVPEGSIKTILFRAGAILRQSQIDKLFPPATIATVTPATGPVAGGTVVTITGTNLDGVADVKFGTTAGTNLKIHSATRIEVTTPALSAGAKDVNVGDEVGTVTKTGGFTYV</sequence>
<protein>
    <recommendedName>
        <fullName evidence="1">IPT/TIG domain-containing protein</fullName>
    </recommendedName>
</protein>